<evidence type="ECO:0000256" key="1">
    <source>
        <dbReference type="ARBA" id="ARBA00022630"/>
    </source>
</evidence>
<evidence type="ECO:0000313" key="6">
    <source>
        <dbReference type="Proteomes" id="UP000018144"/>
    </source>
</evidence>
<evidence type="ECO:0000313" key="5">
    <source>
        <dbReference type="EMBL" id="CCX14378.1"/>
    </source>
</evidence>
<protein>
    <submittedName>
        <fullName evidence="5">Similar to Dimethylaniline monooxygenase [N-oxide-forming] 1 acc. no. P36365</fullName>
    </submittedName>
</protein>
<keyword evidence="6" id="KW-1185">Reference proteome</keyword>
<reference evidence="5 6" key="1">
    <citation type="journal article" date="2013" name="PLoS Genet.">
        <title>The genome and development-dependent transcriptomes of Pyronema confluens: a window into fungal evolution.</title>
        <authorList>
            <person name="Traeger S."/>
            <person name="Altegoer F."/>
            <person name="Freitag M."/>
            <person name="Gabaldon T."/>
            <person name="Kempken F."/>
            <person name="Kumar A."/>
            <person name="Marcet-Houben M."/>
            <person name="Poggeler S."/>
            <person name="Stajich J.E."/>
            <person name="Nowrousian M."/>
        </authorList>
    </citation>
    <scope>NUCLEOTIDE SEQUENCE [LARGE SCALE GENOMIC DNA]</scope>
    <source>
        <strain evidence="6">CBS 100304</strain>
        <tissue evidence="5">Vegetative mycelium</tissue>
    </source>
</reference>
<keyword evidence="2" id="KW-0274">FAD</keyword>
<dbReference type="STRING" id="1076935.U4LM00"/>
<accession>U4LM00</accession>
<dbReference type="OMA" id="WSKARCY"/>
<name>U4LM00_PYROM</name>
<dbReference type="Gene3D" id="3.50.50.60">
    <property type="entry name" value="FAD/NAD(P)-binding domain"/>
    <property type="match status" value="1"/>
</dbReference>
<keyword evidence="1" id="KW-0285">Flavoprotein</keyword>
<dbReference type="GO" id="GO:0004497">
    <property type="term" value="F:monooxygenase activity"/>
    <property type="evidence" value="ECO:0007669"/>
    <property type="project" value="UniProtKB-KW"/>
</dbReference>
<feature type="domain" description="FAD/NAD(P)-binding" evidence="4">
    <location>
        <begin position="12"/>
        <end position="219"/>
    </location>
</feature>
<dbReference type="eggNOG" id="KOG1399">
    <property type="taxonomic scope" value="Eukaryota"/>
</dbReference>
<dbReference type="InterPro" id="IPR023753">
    <property type="entry name" value="FAD/NAD-binding_dom"/>
</dbReference>
<evidence type="ECO:0000256" key="2">
    <source>
        <dbReference type="ARBA" id="ARBA00022827"/>
    </source>
</evidence>
<dbReference type="Pfam" id="PF07992">
    <property type="entry name" value="Pyr_redox_2"/>
    <property type="match status" value="1"/>
</dbReference>
<proteinExistence type="predicted"/>
<dbReference type="AlphaFoldDB" id="U4LM00"/>
<keyword evidence="3" id="KW-0560">Oxidoreductase</keyword>
<dbReference type="OrthoDB" id="2915840at2759"/>
<keyword evidence="5" id="KW-0503">Monooxygenase</keyword>
<dbReference type="Proteomes" id="UP000018144">
    <property type="component" value="Unassembled WGS sequence"/>
</dbReference>
<dbReference type="InterPro" id="IPR036188">
    <property type="entry name" value="FAD/NAD-bd_sf"/>
</dbReference>
<dbReference type="SUPFAM" id="SSF51905">
    <property type="entry name" value="FAD/NAD(P)-binding domain"/>
    <property type="match status" value="2"/>
</dbReference>
<dbReference type="InterPro" id="IPR050346">
    <property type="entry name" value="FMO-like"/>
</dbReference>
<organism evidence="5 6">
    <name type="scientific">Pyronema omphalodes (strain CBS 100304)</name>
    <name type="common">Pyronema confluens</name>
    <dbReference type="NCBI Taxonomy" id="1076935"/>
    <lineage>
        <taxon>Eukaryota</taxon>
        <taxon>Fungi</taxon>
        <taxon>Dikarya</taxon>
        <taxon>Ascomycota</taxon>
        <taxon>Pezizomycotina</taxon>
        <taxon>Pezizomycetes</taxon>
        <taxon>Pezizales</taxon>
        <taxon>Pyronemataceae</taxon>
        <taxon>Pyronema</taxon>
    </lineage>
</organism>
<gene>
    <name evidence="5" type="ORF">PCON_13971</name>
</gene>
<evidence type="ECO:0000256" key="3">
    <source>
        <dbReference type="ARBA" id="ARBA00023002"/>
    </source>
</evidence>
<dbReference type="EMBL" id="HF935967">
    <property type="protein sequence ID" value="CCX14378.1"/>
    <property type="molecule type" value="Genomic_DNA"/>
</dbReference>
<dbReference type="PANTHER" id="PTHR23023">
    <property type="entry name" value="DIMETHYLANILINE MONOOXYGENASE"/>
    <property type="match status" value="1"/>
</dbReference>
<sequence length="593" mass="67248">MGDTADAAKKTRVCVIGAGWFGILAAKTYLQVEPTIDLTLLESNPTPGGTWSRDRVHPELRAQQPYGVYEYADLPLPTEGVADPYNTFIPSEKLHEYILSYATQFGVLDKIRCNSPVTKLERDGSGEGWRVWVGDATEPEEYDKVIVATGLTSRPNLPDHLNLDSFTARWLHCRDVGAHYSFLTSPSCKTIVVYGGGKSALDAAYLGAKFGKKVEWIIRPDSEGNGTSGIYPSEIMGQNTNDVVGSRWGASQYPSLDLMEQKHWSYGFFHTGRNRLGYWFHWWWWGYLGRWMDKWAGYEKSENMKKLRPLVRERAAFWANVPASIANHPDTLERIHSGENITVHRATITSLSGNIVDTTFGSFPTDALILATGWKNSAPIYSPELAAELGVPQPTETYPEDLRQKWEDLDTRAEAEILKLFPRLKEAPKDWKAKKPITETPYRLYRNIVPAELAAKRDRSIAFVGAVACLNTAIASEAVALWAVAWMTEHKGGPIWGPHGSFTTKEDMEWDVAMRTAFSRTRYQYAGTSQPYALYEYQPMVDKMMMELEVNPYRKGGGWWKELFGTYFPRDYKGIVEEWIVKRDEMAKLPNYR</sequence>
<evidence type="ECO:0000259" key="4">
    <source>
        <dbReference type="Pfam" id="PF07992"/>
    </source>
</evidence>